<comment type="caution">
    <text evidence="2">The sequence shown here is derived from an EMBL/GenBank/DDBJ whole genome shotgun (WGS) entry which is preliminary data.</text>
</comment>
<proteinExistence type="predicted"/>
<keyword evidence="3" id="KW-1185">Reference proteome</keyword>
<gene>
    <name evidence="2" type="ORF">Amac_066340</name>
</gene>
<dbReference type="AlphaFoldDB" id="A0A5M3WUB5"/>
<feature type="domain" description="DUF1707" evidence="1">
    <location>
        <begin position="7"/>
        <end position="59"/>
    </location>
</feature>
<reference evidence="2 3" key="1">
    <citation type="submission" date="2019-10" db="EMBL/GenBank/DDBJ databases">
        <title>Whole genome shotgun sequence of Acrocarpospora macrocephala NBRC 16266.</title>
        <authorList>
            <person name="Ichikawa N."/>
            <person name="Kimura A."/>
            <person name="Kitahashi Y."/>
            <person name="Komaki H."/>
            <person name="Oguchi A."/>
        </authorList>
    </citation>
    <scope>NUCLEOTIDE SEQUENCE [LARGE SCALE GENOMIC DNA]</scope>
    <source>
        <strain evidence="2 3">NBRC 16266</strain>
    </source>
</reference>
<evidence type="ECO:0000313" key="2">
    <source>
        <dbReference type="EMBL" id="GES13037.1"/>
    </source>
</evidence>
<dbReference type="PANTHER" id="PTHR40763">
    <property type="entry name" value="MEMBRANE PROTEIN-RELATED"/>
    <property type="match status" value="1"/>
</dbReference>
<dbReference type="PANTHER" id="PTHR40763:SF5">
    <property type="entry name" value="MEMBRANE PROTEIN"/>
    <property type="match status" value="1"/>
</dbReference>
<evidence type="ECO:0000259" key="1">
    <source>
        <dbReference type="Pfam" id="PF08044"/>
    </source>
</evidence>
<dbReference type="Proteomes" id="UP000331127">
    <property type="component" value="Unassembled WGS sequence"/>
</dbReference>
<organism evidence="2 3">
    <name type="scientific">Acrocarpospora macrocephala</name>
    <dbReference type="NCBI Taxonomy" id="150177"/>
    <lineage>
        <taxon>Bacteria</taxon>
        <taxon>Bacillati</taxon>
        <taxon>Actinomycetota</taxon>
        <taxon>Actinomycetes</taxon>
        <taxon>Streptosporangiales</taxon>
        <taxon>Streptosporangiaceae</taxon>
        <taxon>Acrocarpospora</taxon>
    </lineage>
</organism>
<dbReference type="InterPro" id="IPR012551">
    <property type="entry name" value="DUF1707_SHOCT-like"/>
</dbReference>
<sequence>MPIEPGVRVSDDDRDKTVQRLQQAFAAGLITPEEMDDRLELAFTARSHGDLAPAVADLPGEPVDEVVELNSTGGRVKRAGDWLVPRRLRITSEYGGAHLDLSQAVIEHSVIEIELQLAYGSATIILPPGATANADAVVTRWGSTTCKVPGRPSPGNPHVRVTGELGYGHVKIRYARKRFS</sequence>
<dbReference type="Pfam" id="PF08044">
    <property type="entry name" value="DUF1707"/>
    <property type="match status" value="1"/>
</dbReference>
<dbReference type="RefSeq" id="WP_155358312.1">
    <property type="nucleotide sequence ID" value="NZ_BAAAHL010000009.1"/>
</dbReference>
<name>A0A5M3WUB5_9ACTN</name>
<evidence type="ECO:0000313" key="3">
    <source>
        <dbReference type="Proteomes" id="UP000331127"/>
    </source>
</evidence>
<accession>A0A5M3WUB5</accession>
<dbReference type="EMBL" id="BLAE01000041">
    <property type="protein sequence ID" value="GES13037.1"/>
    <property type="molecule type" value="Genomic_DNA"/>
</dbReference>
<protein>
    <recommendedName>
        <fullName evidence="1">DUF1707 domain-containing protein</fullName>
    </recommendedName>
</protein>
<dbReference type="OrthoDB" id="3428481at2"/>